<dbReference type="Proteomes" id="UP000244855">
    <property type="component" value="Unassembled WGS sequence"/>
</dbReference>
<keyword evidence="3" id="KW-1185">Reference proteome</keyword>
<dbReference type="InterPro" id="IPR010730">
    <property type="entry name" value="HET"/>
</dbReference>
<protein>
    <submittedName>
        <fullName evidence="2">HET-domain-containing protein</fullName>
    </submittedName>
</protein>
<feature type="non-terminal residue" evidence="2">
    <location>
        <position position="275"/>
    </location>
</feature>
<dbReference type="OrthoDB" id="2958217at2759"/>
<name>A0A2V1DF98_9PLEO</name>
<dbReference type="PANTHER" id="PTHR33112:SF10">
    <property type="entry name" value="TOL"/>
    <property type="match status" value="1"/>
</dbReference>
<organism evidence="2 3">
    <name type="scientific">Periconia macrospinosa</name>
    <dbReference type="NCBI Taxonomy" id="97972"/>
    <lineage>
        <taxon>Eukaryota</taxon>
        <taxon>Fungi</taxon>
        <taxon>Dikarya</taxon>
        <taxon>Ascomycota</taxon>
        <taxon>Pezizomycotina</taxon>
        <taxon>Dothideomycetes</taxon>
        <taxon>Pleosporomycetidae</taxon>
        <taxon>Pleosporales</taxon>
        <taxon>Massarineae</taxon>
        <taxon>Periconiaceae</taxon>
        <taxon>Periconia</taxon>
    </lineage>
</organism>
<dbReference type="EMBL" id="KZ805454">
    <property type="protein sequence ID" value="PVH96780.1"/>
    <property type="molecule type" value="Genomic_DNA"/>
</dbReference>
<accession>A0A2V1DF98</accession>
<dbReference type="AlphaFoldDB" id="A0A2V1DF98"/>
<evidence type="ECO:0000313" key="3">
    <source>
        <dbReference type="Proteomes" id="UP000244855"/>
    </source>
</evidence>
<proteinExistence type="predicted"/>
<dbReference type="Pfam" id="PF06985">
    <property type="entry name" value="HET"/>
    <property type="match status" value="1"/>
</dbReference>
<gene>
    <name evidence="2" type="ORF">DM02DRAFT_568905</name>
</gene>
<feature type="domain" description="Heterokaryon incompatibility" evidence="1">
    <location>
        <begin position="7"/>
        <end position="136"/>
    </location>
</feature>
<sequence>MFTNQEYTCLSHCWGNSKPYTLNSITQRDLESGIDAGNLPKTFQDAIHVTRCLGVQYLWIDSLCILQDSESDWATESARMDQVYARAACTIAATASINSEGGLFFERHPETLLPSPLNSRAWVSQERQLSRRIMHFSNRQLFWECHGKITCEIYPSDETFSDGDTISLLSEPGLTDGLYWAWCSFRVNYSSSALSRESDKLVALRGIAKHVSEVTGDELIAGLWKSRMIEELCWFKRIYPRQYLPTQPIEWRAPTWSWAACNDVIWISTLTKFHR</sequence>
<reference evidence="2 3" key="1">
    <citation type="journal article" date="2018" name="Sci. Rep.">
        <title>Comparative genomics provides insights into the lifestyle and reveals functional heterogeneity of dark septate endophytic fungi.</title>
        <authorList>
            <person name="Knapp D.G."/>
            <person name="Nemeth J.B."/>
            <person name="Barry K."/>
            <person name="Hainaut M."/>
            <person name="Henrissat B."/>
            <person name="Johnson J."/>
            <person name="Kuo A."/>
            <person name="Lim J.H.P."/>
            <person name="Lipzen A."/>
            <person name="Nolan M."/>
            <person name="Ohm R.A."/>
            <person name="Tamas L."/>
            <person name="Grigoriev I.V."/>
            <person name="Spatafora J.W."/>
            <person name="Nagy L.G."/>
            <person name="Kovacs G.M."/>
        </authorList>
    </citation>
    <scope>NUCLEOTIDE SEQUENCE [LARGE SCALE GENOMIC DNA]</scope>
    <source>
        <strain evidence="2 3">DSE2036</strain>
    </source>
</reference>
<dbReference type="PANTHER" id="PTHR33112">
    <property type="entry name" value="DOMAIN PROTEIN, PUTATIVE-RELATED"/>
    <property type="match status" value="1"/>
</dbReference>
<dbReference type="STRING" id="97972.A0A2V1DF98"/>
<evidence type="ECO:0000313" key="2">
    <source>
        <dbReference type="EMBL" id="PVH96780.1"/>
    </source>
</evidence>
<evidence type="ECO:0000259" key="1">
    <source>
        <dbReference type="Pfam" id="PF06985"/>
    </source>
</evidence>